<feature type="domain" description="CheW-like" evidence="1">
    <location>
        <begin position="6"/>
        <end position="145"/>
    </location>
</feature>
<protein>
    <submittedName>
        <fullName evidence="2">Chemotaxis protein CheW</fullName>
    </submittedName>
</protein>
<reference evidence="2 3" key="1">
    <citation type="submission" date="2021-05" db="EMBL/GenBank/DDBJ databases">
        <title>Novel Bacillus species.</title>
        <authorList>
            <person name="Liu G."/>
        </authorList>
    </citation>
    <scope>NUCLEOTIDE SEQUENCE [LARGE SCALE GENOMIC DNA]</scope>
    <source>
        <strain evidence="2 3">FJAT-49682</strain>
    </source>
</reference>
<dbReference type="EMBL" id="JAGYPN010000001">
    <property type="protein sequence ID" value="MBS4222351.1"/>
    <property type="molecule type" value="Genomic_DNA"/>
</dbReference>
<dbReference type="AlphaFoldDB" id="A0A942UIZ1"/>
<dbReference type="SMART" id="SM00260">
    <property type="entry name" value="CheW"/>
    <property type="match status" value="1"/>
</dbReference>
<dbReference type="SUPFAM" id="SSF50341">
    <property type="entry name" value="CheW-like"/>
    <property type="match status" value="1"/>
</dbReference>
<dbReference type="GO" id="GO:0006935">
    <property type="term" value="P:chemotaxis"/>
    <property type="evidence" value="ECO:0007669"/>
    <property type="project" value="InterPro"/>
</dbReference>
<dbReference type="PROSITE" id="PS50851">
    <property type="entry name" value="CHEW"/>
    <property type="match status" value="1"/>
</dbReference>
<dbReference type="GO" id="GO:0005829">
    <property type="term" value="C:cytosol"/>
    <property type="evidence" value="ECO:0007669"/>
    <property type="project" value="TreeGrafter"/>
</dbReference>
<dbReference type="InterPro" id="IPR036061">
    <property type="entry name" value="CheW-like_dom_sf"/>
</dbReference>
<dbReference type="InterPro" id="IPR002545">
    <property type="entry name" value="CheW-lke_dom"/>
</dbReference>
<keyword evidence="3" id="KW-1185">Reference proteome</keyword>
<dbReference type="PANTHER" id="PTHR22617">
    <property type="entry name" value="CHEMOTAXIS SENSOR HISTIDINE KINASE-RELATED"/>
    <property type="match status" value="1"/>
</dbReference>
<proteinExistence type="predicted"/>
<dbReference type="PANTHER" id="PTHR22617:SF23">
    <property type="entry name" value="CHEMOTAXIS PROTEIN CHEW"/>
    <property type="match status" value="1"/>
</dbReference>
<dbReference type="GO" id="GO:0007165">
    <property type="term" value="P:signal transduction"/>
    <property type="evidence" value="ECO:0007669"/>
    <property type="project" value="InterPro"/>
</dbReference>
<dbReference type="InterPro" id="IPR039315">
    <property type="entry name" value="CheW"/>
</dbReference>
<evidence type="ECO:0000259" key="1">
    <source>
        <dbReference type="PROSITE" id="PS50851"/>
    </source>
</evidence>
<comment type="caution">
    <text evidence="2">The sequence shown here is derived from an EMBL/GenBank/DDBJ whole genome shotgun (WGS) entry which is preliminary data.</text>
</comment>
<dbReference type="Gene3D" id="2.30.30.40">
    <property type="entry name" value="SH3 Domains"/>
    <property type="match status" value="1"/>
</dbReference>
<dbReference type="Pfam" id="PF01584">
    <property type="entry name" value="CheW"/>
    <property type="match status" value="1"/>
</dbReference>
<accession>A0A942UIZ1</accession>
<evidence type="ECO:0000313" key="2">
    <source>
        <dbReference type="EMBL" id="MBS4222351.1"/>
    </source>
</evidence>
<evidence type="ECO:0000313" key="3">
    <source>
        <dbReference type="Proteomes" id="UP000676456"/>
    </source>
</evidence>
<sequence length="160" mass="18121">MKLEMDVKAVVFNAGKEEYAIPIPFVISIEKVENVNHIPHLPSYMRGIIKSRGTLIPVLDLGNILYHSHIAINDEVRMIVIHTDELAFGLLVKEAQEILEIPSDALKQIGLVAYHKTKYFSSVANLEDRLITMIDPNSMLEVLEGVKEIKDYLIKQQQEA</sequence>
<gene>
    <name evidence="2" type="ORF">KHA91_06205</name>
</gene>
<dbReference type="Gene3D" id="2.40.50.180">
    <property type="entry name" value="CheA-289, Domain 4"/>
    <property type="match status" value="1"/>
</dbReference>
<name>A0A942UIZ1_9BACI</name>
<organism evidence="2 3">
    <name type="scientific">Lederbergia citrea</name>
    <dbReference type="NCBI Taxonomy" id="2833581"/>
    <lineage>
        <taxon>Bacteria</taxon>
        <taxon>Bacillati</taxon>
        <taxon>Bacillota</taxon>
        <taxon>Bacilli</taxon>
        <taxon>Bacillales</taxon>
        <taxon>Bacillaceae</taxon>
        <taxon>Lederbergia</taxon>
    </lineage>
</organism>
<dbReference type="Proteomes" id="UP000676456">
    <property type="component" value="Unassembled WGS sequence"/>
</dbReference>